<feature type="compositionally biased region" description="Low complexity" evidence="1">
    <location>
        <begin position="1"/>
        <end position="17"/>
    </location>
</feature>
<feature type="region of interest" description="Disordered" evidence="1">
    <location>
        <begin position="1"/>
        <end position="69"/>
    </location>
</feature>
<evidence type="ECO:0000313" key="2">
    <source>
        <dbReference type="EMBL" id="ONK75610.1"/>
    </source>
</evidence>
<evidence type="ECO:0000256" key="1">
    <source>
        <dbReference type="SAM" id="MobiDB-lite"/>
    </source>
</evidence>
<evidence type="ECO:0000313" key="3">
    <source>
        <dbReference type="Proteomes" id="UP000243459"/>
    </source>
</evidence>
<feature type="compositionally biased region" description="Low complexity" evidence="1">
    <location>
        <begin position="27"/>
        <end position="67"/>
    </location>
</feature>
<keyword evidence="3" id="KW-1185">Reference proteome</keyword>
<dbReference type="AlphaFoldDB" id="A0A5P1FGB8"/>
<accession>A0A5P1FGB8</accession>
<proteinExistence type="predicted"/>
<dbReference type="Gramene" id="ONK75610">
    <property type="protein sequence ID" value="ONK75610"/>
    <property type="gene ID" value="A4U43_C03F18700"/>
</dbReference>
<dbReference type="EMBL" id="CM007383">
    <property type="protein sequence ID" value="ONK75610.1"/>
    <property type="molecule type" value="Genomic_DNA"/>
</dbReference>
<name>A0A5P1FGB8_ASPOF</name>
<gene>
    <name evidence="2" type="ORF">A4U43_C03F18700</name>
</gene>
<organism evidence="2 3">
    <name type="scientific">Asparagus officinalis</name>
    <name type="common">Garden asparagus</name>
    <dbReference type="NCBI Taxonomy" id="4686"/>
    <lineage>
        <taxon>Eukaryota</taxon>
        <taxon>Viridiplantae</taxon>
        <taxon>Streptophyta</taxon>
        <taxon>Embryophyta</taxon>
        <taxon>Tracheophyta</taxon>
        <taxon>Spermatophyta</taxon>
        <taxon>Magnoliopsida</taxon>
        <taxon>Liliopsida</taxon>
        <taxon>Asparagales</taxon>
        <taxon>Asparagaceae</taxon>
        <taxon>Asparagoideae</taxon>
        <taxon>Asparagus</taxon>
    </lineage>
</organism>
<dbReference type="Proteomes" id="UP000243459">
    <property type="component" value="Chromosome 3"/>
</dbReference>
<sequence length="174" mass="18865">MAHRTSSPTCKTRTSPTTPRPTPASPPSRTNPTVATSPSTPSAATAVTPSATRTPSPSTPSARMSSPPSSPPTPHFLFLYSLFNLVQFLMGCERLLDISCERLLDINNLAFLMNCKKIYGIGGNLPVDTFRRYSRDSVGDEDSFAFYSVGKNVVTTIFTSYSTLSISILSRLLH</sequence>
<protein>
    <submittedName>
        <fullName evidence="2">Uncharacterized protein</fullName>
    </submittedName>
</protein>
<reference evidence="3" key="1">
    <citation type="journal article" date="2017" name="Nat. Commun.">
        <title>The asparagus genome sheds light on the origin and evolution of a young Y chromosome.</title>
        <authorList>
            <person name="Harkess A."/>
            <person name="Zhou J."/>
            <person name="Xu C."/>
            <person name="Bowers J.E."/>
            <person name="Van der Hulst R."/>
            <person name="Ayyampalayam S."/>
            <person name="Mercati F."/>
            <person name="Riccardi P."/>
            <person name="McKain M.R."/>
            <person name="Kakrana A."/>
            <person name="Tang H."/>
            <person name="Ray J."/>
            <person name="Groenendijk J."/>
            <person name="Arikit S."/>
            <person name="Mathioni S.M."/>
            <person name="Nakano M."/>
            <person name="Shan H."/>
            <person name="Telgmann-Rauber A."/>
            <person name="Kanno A."/>
            <person name="Yue Z."/>
            <person name="Chen H."/>
            <person name="Li W."/>
            <person name="Chen Y."/>
            <person name="Xu X."/>
            <person name="Zhang Y."/>
            <person name="Luo S."/>
            <person name="Chen H."/>
            <person name="Gao J."/>
            <person name="Mao Z."/>
            <person name="Pires J.C."/>
            <person name="Luo M."/>
            <person name="Kudrna D."/>
            <person name="Wing R.A."/>
            <person name="Meyers B.C."/>
            <person name="Yi K."/>
            <person name="Kong H."/>
            <person name="Lavrijsen P."/>
            <person name="Sunseri F."/>
            <person name="Falavigna A."/>
            <person name="Ye Y."/>
            <person name="Leebens-Mack J.H."/>
            <person name="Chen G."/>
        </authorList>
    </citation>
    <scope>NUCLEOTIDE SEQUENCE [LARGE SCALE GENOMIC DNA]</scope>
    <source>
        <strain evidence="3">cv. DH0086</strain>
    </source>
</reference>